<evidence type="ECO:0000313" key="3">
    <source>
        <dbReference type="Proteomes" id="UP000474802"/>
    </source>
</evidence>
<reference evidence="2 3" key="1">
    <citation type="submission" date="2020-02" db="EMBL/GenBank/DDBJ databases">
        <authorList>
            <person name="Khan S.A."/>
            <person name="Jeon C.O."/>
            <person name="Chun B.H."/>
        </authorList>
    </citation>
    <scope>NUCLEOTIDE SEQUENCE [LARGE SCALE GENOMIC DNA]</scope>
    <source>
        <strain evidence="2 3">H239</strain>
    </source>
</reference>
<protein>
    <submittedName>
        <fullName evidence="2">DUF2087 domain-containing protein</fullName>
    </submittedName>
</protein>
<dbReference type="EMBL" id="JAALFG010000001">
    <property type="protein sequence ID" value="NGP17225.1"/>
    <property type="molecule type" value="Genomic_DNA"/>
</dbReference>
<gene>
    <name evidence="2" type="ORF">G5575_05620</name>
</gene>
<dbReference type="InterPro" id="IPR018656">
    <property type="entry name" value="DUF2087"/>
</dbReference>
<organism evidence="2 3">
    <name type="scientific">Devosia aurantiaca</name>
    <dbReference type="NCBI Taxonomy" id="2714858"/>
    <lineage>
        <taxon>Bacteria</taxon>
        <taxon>Pseudomonadati</taxon>
        <taxon>Pseudomonadota</taxon>
        <taxon>Alphaproteobacteria</taxon>
        <taxon>Hyphomicrobiales</taxon>
        <taxon>Devosiaceae</taxon>
        <taxon>Devosia</taxon>
    </lineage>
</organism>
<comment type="caution">
    <text evidence="2">The sequence shown here is derived from an EMBL/GenBank/DDBJ whole genome shotgun (WGS) entry which is preliminary data.</text>
</comment>
<reference evidence="2 3" key="2">
    <citation type="submission" date="2020-03" db="EMBL/GenBank/DDBJ databases">
        <title>Devosia chinhatensis sp. nov., isolated from a hexachlorocyclohexane (HCH) dump site in India.</title>
        <authorList>
            <person name="Kumar M."/>
            <person name="Lal R."/>
        </authorList>
    </citation>
    <scope>NUCLEOTIDE SEQUENCE [LARGE SCALE GENOMIC DNA]</scope>
    <source>
        <strain evidence="2 3">H239</strain>
    </source>
</reference>
<accession>A0A6M1SPU7</accession>
<keyword evidence="3" id="KW-1185">Reference proteome</keyword>
<name>A0A6M1SPU7_9HYPH</name>
<evidence type="ECO:0000313" key="2">
    <source>
        <dbReference type="EMBL" id="NGP17225.1"/>
    </source>
</evidence>
<feature type="domain" description="DUF2087" evidence="1">
    <location>
        <begin position="22"/>
        <end position="91"/>
    </location>
</feature>
<dbReference type="Pfam" id="PF09860">
    <property type="entry name" value="DUF2087"/>
    <property type="match status" value="1"/>
</dbReference>
<dbReference type="Proteomes" id="UP000474802">
    <property type="component" value="Unassembled WGS sequence"/>
</dbReference>
<sequence>MSAGPAAKQLERVARCFNAKGRLQRWPSKRSEQVLVLWVIWSQLPDDVQMSESEVSAMLRGWHDYEDFALLRRDLCDLDLLRRTPDGRIYRKIAHDMPEEARLLAQRFG</sequence>
<evidence type="ECO:0000259" key="1">
    <source>
        <dbReference type="Pfam" id="PF09860"/>
    </source>
</evidence>
<dbReference type="AlphaFoldDB" id="A0A6M1SPU7"/>
<proteinExistence type="predicted"/>
<dbReference type="RefSeq" id="WP_164533429.1">
    <property type="nucleotide sequence ID" value="NZ_JAALFG010000001.1"/>
</dbReference>